<dbReference type="PROSITE" id="PS50011">
    <property type="entry name" value="PROTEIN_KINASE_DOM"/>
    <property type="match status" value="1"/>
</dbReference>
<feature type="domain" description="Protein kinase" evidence="1">
    <location>
        <begin position="1"/>
        <end position="51"/>
    </location>
</feature>
<feature type="non-terminal residue" evidence="2">
    <location>
        <position position="1"/>
    </location>
</feature>
<dbReference type="InterPro" id="IPR000719">
    <property type="entry name" value="Prot_kinase_dom"/>
</dbReference>
<dbReference type="InterPro" id="IPR011009">
    <property type="entry name" value="Kinase-like_dom_sf"/>
</dbReference>
<dbReference type="Gene3D" id="1.10.510.10">
    <property type="entry name" value="Transferase(Phosphotransferase) domain 1"/>
    <property type="match status" value="1"/>
</dbReference>
<evidence type="ECO:0000313" key="3">
    <source>
        <dbReference type="Proteomes" id="UP000789901"/>
    </source>
</evidence>
<evidence type="ECO:0000259" key="1">
    <source>
        <dbReference type="PROSITE" id="PS50011"/>
    </source>
</evidence>
<name>A0ABN7V2E5_GIGMA</name>
<evidence type="ECO:0000313" key="2">
    <source>
        <dbReference type="EMBL" id="CAG8716126.1"/>
    </source>
</evidence>
<accession>A0ABN7V2E5</accession>
<keyword evidence="3" id="KW-1185">Reference proteome</keyword>
<gene>
    <name evidence="2" type="ORF">GMARGA_LOCUS13138</name>
</gene>
<sequence length="51" mass="5842">ALIADFGLLKKLDDPTCLQDIIAYTDPQYLLNRESFKQNEKPDIYDLGVLL</sequence>
<protein>
    <submittedName>
        <fullName evidence="2">12035_t:CDS:1</fullName>
    </submittedName>
</protein>
<reference evidence="2 3" key="1">
    <citation type="submission" date="2021-06" db="EMBL/GenBank/DDBJ databases">
        <authorList>
            <person name="Kallberg Y."/>
            <person name="Tangrot J."/>
            <person name="Rosling A."/>
        </authorList>
    </citation>
    <scope>NUCLEOTIDE SEQUENCE [LARGE SCALE GENOMIC DNA]</scope>
    <source>
        <strain evidence="2 3">120-4 pot B 10/14</strain>
    </source>
</reference>
<dbReference type="EMBL" id="CAJVQB010008242">
    <property type="protein sequence ID" value="CAG8716126.1"/>
    <property type="molecule type" value="Genomic_DNA"/>
</dbReference>
<organism evidence="2 3">
    <name type="scientific">Gigaspora margarita</name>
    <dbReference type="NCBI Taxonomy" id="4874"/>
    <lineage>
        <taxon>Eukaryota</taxon>
        <taxon>Fungi</taxon>
        <taxon>Fungi incertae sedis</taxon>
        <taxon>Mucoromycota</taxon>
        <taxon>Glomeromycotina</taxon>
        <taxon>Glomeromycetes</taxon>
        <taxon>Diversisporales</taxon>
        <taxon>Gigasporaceae</taxon>
        <taxon>Gigaspora</taxon>
    </lineage>
</organism>
<dbReference type="SUPFAM" id="SSF56112">
    <property type="entry name" value="Protein kinase-like (PK-like)"/>
    <property type="match status" value="1"/>
</dbReference>
<comment type="caution">
    <text evidence="2">The sequence shown here is derived from an EMBL/GenBank/DDBJ whole genome shotgun (WGS) entry which is preliminary data.</text>
</comment>
<dbReference type="Proteomes" id="UP000789901">
    <property type="component" value="Unassembled WGS sequence"/>
</dbReference>
<proteinExistence type="predicted"/>